<evidence type="ECO:0000259" key="2">
    <source>
        <dbReference type="Pfam" id="PF13719"/>
    </source>
</evidence>
<evidence type="ECO:0000313" key="4">
    <source>
        <dbReference type="Proteomes" id="UP000056322"/>
    </source>
</evidence>
<reference evidence="4" key="1">
    <citation type="submission" date="2014-12" db="EMBL/GenBank/DDBJ databases">
        <authorList>
            <person name="Salcher M.M."/>
        </authorList>
    </citation>
    <scope>NUCLEOTIDE SEQUENCE [LARGE SCALE GENOMIC DNA]</scope>
    <source>
        <strain evidence="4">MMS-10A-171</strain>
    </source>
</reference>
<accession>A0A0B7IRU9</accession>
<dbReference type="InterPro" id="IPR021834">
    <property type="entry name" value="DUF3426"/>
</dbReference>
<dbReference type="Pfam" id="PF13719">
    <property type="entry name" value="Zn_ribbon_5"/>
    <property type="match status" value="1"/>
</dbReference>
<evidence type="ECO:0000313" key="3">
    <source>
        <dbReference type="EMBL" id="CEN55069.1"/>
    </source>
</evidence>
<proteinExistence type="predicted"/>
<dbReference type="STRING" id="1581680.BN1209_0007"/>
<organism evidence="3 4">
    <name type="scientific">Candidatus Methylopumilus turicensis</name>
    <dbReference type="NCBI Taxonomy" id="1581680"/>
    <lineage>
        <taxon>Bacteria</taxon>
        <taxon>Pseudomonadati</taxon>
        <taxon>Pseudomonadota</taxon>
        <taxon>Betaproteobacteria</taxon>
        <taxon>Nitrosomonadales</taxon>
        <taxon>Methylophilaceae</taxon>
        <taxon>Candidatus Methylopumilus</taxon>
    </lineage>
</organism>
<protein>
    <recommendedName>
        <fullName evidence="2">Zinc finger/thioredoxin putative domain-containing protein</fullName>
    </recommendedName>
</protein>
<dbReference type="Pfam" id="PF11906">
    <property type="entry name" value="DUF3426"/>
    <property type="match status" value="1"/>
</dbReference>
<dbReference type="AlphaFoldDB" id="A0A0B7IRU9"/>
<keyword evidence="1" id="KW-0812">Transmembrane</keyword>
<dbReference type="InterPro" id="IPR011723">
    <property type="entry name" value="Znf/thioredoxin_put"/>
</dbReference>
<feature type="transmembrane region" description="Helical" evidence="1">
    <location>
        <begin position="66"/>
        <end position="86"/>
    </location>
</feature>
<dbReference type="KEGG" id="mbac:BN1209_0007"/>
<name>A0A0B7IRU9_9PROT</name>
<dbReference type="RefSeq" id="WP_045750414.1">
    <property type="nucleotide sequence ID" value="NZ_LN794158.1"/>
</dbReference>
<feature type="domain" description="Zinc finger/thioredoxin putative" evidence="2">
    <location>
        <begin position="3"/>
        <end position="39"/>
    </location>
</feature>
<dbReference type="EMBL" id="LN794158">
    <property type="protein sequence ID" value="CEN55069.1"/>
    <property type="molecule type" value="Genomic_DNA"/>
</dbReference>
<dbReference type="NCBIfam" id="TIGR02098">
    <property type="entry name" value="MJ0042_CXXC"/>
    <property type="match status" value="1"/>
</dbReference>
<dbReference type="Proteomes" id="UP000056322">
    <property type="component" value="Chromosome 1"/>
</dbReference>
<keyword evidence="4" id="KW-1185">Reference proteome</keyword>
<gene>
    <name evidence="3" type="ORF">BN1209_0007</name>
</gene>
<evidence type="ECO:0000256" key="1">
    <source>
        <dbReference type="SAM" id="Phobius"/>
    </source>
</evidence>
<dbReference type="HOGENOM" id="CLU_036053_0_0_4"/>
<sequence length="219" mass="24619">MSLVTKCPSCLTRFIIKPEQLESHEGQVRCGQCQHIFIADDYISATAEPEEFLRAKKKAALISKPIVFVILGLSILLAIFQSLYFLRTEIAKQWPAFKPALKSSCEYLGCSIPLPQHAELIVIDDAELIRDMTHEGLIKFNCLIVNNAPFIQSFPSIELTLTDKHDVALLRRKISPIEYLSGLEKRPDDGFAGNDEIQVRLNLKTADLPVAGFRAFIVY</sequence>
<keyword evidence="1" id="KW-0472">Membrane</keyword>
<keyword evidence="1" id="KW-1133">Transmembrane helix</keyword>
<dbReference type="OrthoDB" id="5294582at2"/>